<evidence type="ECO:0000256" key="2">
    <source>
        <dbReference type="ARBA" id="ARBA00022448"/>
    </source>
</evidence>
<dbReference type="CDD" id="cd06261">
    <property type="entry name" value="TM_PBP2"/>
    <property type="match status" value="1"/>
</dbReference>
<evidence type="ECO:0000313" key="10">
    <source>
        <dbReference type="Proteomes" id="UP001262410"/>
    </source>
</evidence>
<evidence type="ECO:0000256" key="7">
    <source>
        <dbReference type="RuleBase" id="RU363032"/>
    </source>
</evidence>
<reference evidence="9 10" key="1">
    <citation type="submission" date="2023-07" db="EMBL/GenBank/DDBJ databases">
        <title>Sorghum-associated microbial communities from plants grown in Nebraska, USA.</title>
        <authorList>
            <person name="Schachtman D."/>
        </authorList>
    </citation>
    <scope>NUCLEOTIDE SEQUENCE [LARGE SCALE GENOMIC DNA]</scope>
    <source>
        <strain evidence="9 10">584</strain>
    </source>
</reference>
<keyword evidence="6 7" id="KW-0472">Membrane</keyword>
<name>A0ABU1JZE5_9PROT</name>
<feature type="transmembrane region" description="Helical" evidence="7">
    <location>
        <begin position="110"/>
        <end position="135"/>
    </location>
</feature>
<protein>
    <submittedName>
        <fullName evidence="9">Peptide/nickel transport system permease protein</fullName>
    </submittedName>
</protein>
<keyword evidence="5 7" id="KW-1133">Transmembrane helix</keyword>
<dbReference type="Proteomes" id="UP001262410">
    <property type="component" value="Unassembled WGS sequence"/>
</dbReference>
<organism evidence="9 10">
    <name type="scientific">Inquilinus ginsengisoli</name>
    <dbReference type="NCBI Taxonomy" id="363840"/>
    <lineage>
        <taxon>Bacteria</taxon>
        <taxon>Pseudomonadati</taxon>
        <taxon>Pseudomonadota</taxon>
        <taxon>Alphaproteobacteria</taxon>
        <taxon>Rhodospirillales</taxon>
        <taxon>Rhodospirillaceae</taxon>
        <taxon>Inquilinus</taxon>
    </lineage>
</organism>
<accession>A0ABU1JZE5</accession>
<dbReference type="PROSITE" id="PS50928">
    <property type="entry name" value="ABC_TM1"/>
    <property type="match status" value="1"/>
</dbReference>
<dbReference type="InterPro" id="IPR000515">
    <property type="entry name" value="MetI-like"/>
</dbReference>
<comment type="similarity">
    <text evidence="7">Belongs to the binding-protein-dependent transport system permease family.</text>
</comment>
<dbReference type="Pfam" id="PF00528">
    <property type="entry name" value="BPD_transp_1"/>
    <property type="match status" value="1"/>
</dbReference>
<feature type="transmembrane region" description="Helical" evidence="7">
    <location>
        <begin position="147"/>
        <end position="172"/>
    </location>
</feature>
<evidence type="ECO:0000313" key="9">
    <source>
        <dbReference type="EMBL" id="MDR6292935.1"/>
    </source>
</evidence>
<keyword evidence="4 7" id="KW-0812">Transmembrane</keyword>
<feature type="transmembrane region" description="Helical" evidence="7">
    <location>
        <begin position="12"/>
        <end position="32"/>
    </location>
</feature>
<proteinExistence type="inferred from homology"/>
<keyword evidence="10" id="KW-1185">Reference proteome</keyword>
<keyword evidence="2 7" id="KW-0813">Transport</keyword>
<comment type="subcellular location">
    <subcellularLocation>
        <location evidence="1 7">Cell membrane</location>
        <topology evidence="1 7">Multi-pass membrane protein</topology>
    </subcellularLocation>
</comment>
<gene>
    <name evidence="9" type="ORF">E9232_005480</name>
</gene>
<dbReference type="RefSeq" id="WP_309799469.1">
    <property type="nucleotide sequence ID" value="NZ_JAVDPW010000010.1"/>
</dbReference>
<dbReference type="PANTHER" id="PTHR30465:SF55">
    <property type="entry name" value="OLIGOPEPTIDE ABC TRANSPORTER, PERMEASE PROTEIN"/>
    <property type="match status" value="1"/>
</dbReference>
<sequence length="334" mass="35953">MSDFFVYLAKRFAQFVFVVFTGVTLAFVIAHLSPVDPIEQTLSLLTSFGSTDPRSVAVLRQALTELYGVNGSLFHQYLAFWGRVVTGDFGPSLSAFPTPVMTVILRAMPWTVGLLTLSTIFSWIVGNILGALAGYYRNSRLLKLSGIVIMAMQPIPTYIVGLTLVLLLGYVWPVFPISDGAQMNLTPGFNGAFIGSVILHGTLPALTLVLVGLGGWFISMRSLVSNIVTDDHVVYAELGGVPSRAIFSRYVARNAMLPQITGLALNLGHVFGGAVIVEFLFAYPGMGRLLIAGIYAGDYSLVLGVTTISIVAVALAVFLIDILYPLIDPRVKLG</sequence>
<feature type="transmembrane region" description="Helical" evidence="7">
    <location>
        <begin position="303"/>
        <end position="327"/>
    </location>
</feature>
<feature type="transmembrane region" description="Helical" evidence="7">
    <location>
        <begin position="192"/>
        <end position="218"/>
    </location>
</feature>
<feature type="domain" description="ABC transmembrane type-1" evidence="8">
    <location>
        <begin position="108"/>
        <end position="324"/>
    </location>
</feature>
<dbReference type="SUPFAM" id="SSF161098">
    <property type="entry name" value="MetI-like"/>
    <property type="match status" value="1"/>
</dbReference>
<comment type="caution">
    <text evidence="9">The sequence shown here is derived from an EMBL/GenBank/DDBJ whole genome shotgun (WGS) entry which is preliminary data.</text>
</comment>
<evidence type="ECO:0000259" key="8">
    <source>
        <dbReference type="PROSITE" id="PS50928"/>
    </source>
</evidence>
<feature type="transmembrane region" description="Helical" evidence="7">
    <location>
        <begin position="263"/>
        <end position="283"/>
    </location>
</feature>
<evidence type="ECO:0000256" key="4">
    <source>
        <dbReference type="ARBA" id="ARBA00022692"/>
    </source>
</evidence>
<evidence type="ECO:0000256" key="1">
    <source>
        <dbReference type="ARBA" id="ARBA00004651"/>
    </source>
</evidence>
<evidence type="ECO:0000256" key="5">
    <source>
        <dbReference type="ARBA" id="ARBA00022989"/>
    </source>
</evidence>
<dbReference type="EMBL" id="JAVDPW010000010">
    <property type="protein sequence ID" value="MDR6292935.1"/>
    <property type="molecule type" value="Genomic_DNA"/>
</dbReference>
<evidence type="ECO:0000256" key="6">
    <source>
        <dbReference type="ARBA" id="ARBA00023136"/>
    </source>
</evidence>
<dbReference type="Gene3D" id="1.10.3720.10">
    <property type="entry name" value="MetI-like"/>
    <property type="match status" value="1"/>
</dbReference>
<dbReference type="InterPro" id="IPR035906">
    <property type="entry name" value="MetI-like_sf"/>
</dbReference>
<evidence type="ECO:0000256" key="3">
    <source>
        <dbReference type="ARBA" id="ARBA00022475"/>
    </source>
</evidence>
<keyword evidence="3" id="KW-1003">Cell membrane</keyword>
<dbReference type="PANTHER" id="PTHR30465">
    <property type="entry name" value="INNER MEMBRANE ABC TRANSPORTER"/>
    <property type="match status" value="1"/>
</dbReference>